<protein>
    <submittedName>
        <fullName evidence="1">Uncharacterized protein</fullName>
    </submittedName>
</protein>
<comment type="caution">
    <text evidence="1">The sequence shown here is derived from an EMBL/GenBank/DDBJ whole genome shotgun (WGS) entry which is preliminary data.</text>
</comment>
<keyword evidence="2" id="KW-1185">Reference proteome</keyword>
<name>A0AAD8ECM7_DIPPU</name>
<accession>A0AAD8ECM7</accession>
<evidence type="ECO:0000313" key="1">
    <source>
        <dbReference type="EMBL" id="KAJ9584892.1"/>
    </source>
</evidence>
<dbReference type="AlphaFoldDB" id="A0AAD8ECM7"/>
<evidence type="ECO:0000313" key="2">
    <source>
        <dbReference type="Proteomes" id="UP001233999"/>
    </source>
</evidence>
<sequence>DYVPIVKASLTLMLNQMEQMKIFMILMKKQLIYLSQNKIRRLSVNRDISRMVILMKKKIRAIFVDNCTIYNLLVSSCLFTMNRLCLFAIDFKSREFSTLVIERTDAN</sequence>
<feature type="non-terminal residue" evidence="1">
    <location>
        <position position="1"/>
    </location>
</feature>
<gene>
    <name evidence="1" type="ORF">L9F63_020747</name>
</gene>
<dbReference type="Proteomes" id="UP001233999">
    <property type="component" value="Unassembled WGS sequence"/>
</dbReference>
<proteinExistence type="predicted"/>
<dbReference type="EMBL" id="JASPKZ010007340">
    <property type="protein sequence ID" value="KAJ9584892.1"/>
    <property type="molecule type" value="Genomic_DNA"/>
</dbReference>
<organism evidence="1 2">
    <name type="scientific">Diploptera punctata</name>
    <name type="common">Pacific beetle cockroach</name>
    <dbReference type="NCBI Taxonomy" id="6984"/>
    <lineage>
        <taxon>Eukaryota</taxon>
        <taxon>Metazoa</taxon>
        <taxon>Ecdysozoa</taxon>
        <taxon>Arthropoda</taxon>
        <taxon>Hexapoda</taxon>
        <taxon>Insecta</taxon>
        <taxon>Pterygota</taxon>
        <taxon>Neoptera</taxon>
        <taxon>Polyneoptera</taxon>
        <taxon>Dictyoptera</taxon>
        <taxon>Blattodea</taxon>
        <taxon>Blaberoidea</taxon>
        <taxon>Blaberidae</taxon>
        <taxon>Diplopterinae</taxon>
        <taxon>Diploptera</taxon>
    </lineage>
</organism>
<reference evidence="1" key="2">
    <citation type="submission" date="2023-05" db="EMBL/GenBank/DDBJ databases">
        <authorList>
            <person name="Fouks B."/>
        </authorList>
    </citation>
    <scope>NUCLEOTIDE SEQUENCE</scope>
    <source>
        <strain evidence="1">Stay&amp;Tobe</strain>
        <tissue evidence="1">Testes</tissue>
    </source>
</reference>
<feature type="non-terminal residue" evidence="1">
    <location>
        <position position="107"/>
    </location>
</feature>
<reference evidence="1" key="1">
    <citation type="journal article" date="2023" name="IScience">
        <title>Live-bearing cockroach genome reveals convergent evolutionary mechanisms linked to viviparity in insects and beyond.</title>
        <authorList>
            <person name="Fouks B."/>
            <person name="Harrison M.C."/>
            <person name="Mikhailova A.A."/>
            <person name="Marchal E."/>
            <person name="English S."/>
            <person name="Carruthers M."/>
            <person name="Jennings E.C."/>
            <person name="Chiamaka E.L."/>
            <person name="Frigard R.A."/>
            <person name="Pippel M."/>
            <person name="Attardo G.M."/>
            <person name="Benoit J.B."/>
            <person name="Bornberg-Bauer E."/>
            <person name="Tobe S.S."/>
        </authorList>
    </citation>
    <scope>NUCLEOTIDE SEQUENCE</scope>
    <source>
        <strain evidence="1">Stay&amp;Tobe</strain>
    </source>
</reference>